<dbReference type="Proteomes" id="UP000241444">
    <property type="component" value="Unassembled WGS sequence"/>
</dbReference>
<accession>A0A2P7B5K4</accession>
<comment type="caution">
    <text evidence="1">The sequence shown here is derived from an EMBL/GenBank/DDBJ whole genome shotgun (WGS) entry which is preliminary data.</text>
</comment>
<protein>
    <submittedName>
        <fullName evidence="1">Uncharacterized protein</fullName>
    </submittedName>
</protein>
<evidence type="ECO:0000313" key="2">
    <source>
        <dbReference type="Proteomes" id="UP000241444"/>
    </source>
</evidence>
<name>A0A2P7B5K4_9HYPH</name>
<evidence type="ECO:0000313" key="1">
    <source>
        <dbReference type="EMBL" id="PSH61736.1"/>
    </source>
</evidence>
<sequence length="70" mass="7780">MRIAIGISAILAATTMADWKADTNSTVFETRAQLEARLDGLRPTLETEDTGQELAQWGNWGNWANGWGNW</sequence>
<keyword evidence="2" id="KW-1185">Reference proteome</keyword>
<organism evidence="1 2">
    <name type="scientific">Phyllobacterium brassicacearum</name>
    <dbReference type="NCBI Taxonomy" id="314235"/>
    <lineage>
        <taxon>Bacteria</taxon>
        <taxon>Pseudomonadati</taxon>
        <taxon>Pseudomonadota</taxon>
        <taxon>Alphaproteobacteria</taxon>
        <taxon>Hyphomicrobiales</taxon>
        <taxon>Phyllobacteriaceae</taxon>
        <taxon>Phyllobacterium</taxon>
    </lineage>
</organism>
<dbReference type="AlphaFoldDB" id="A0A2P7B5K4"/>
<reference evidence="2" key="1">
    <citation type="submission" date="2017-11" db="EMBL/GenBank/DDBJ databases">
        <authorList>
            <person name="Kuznetsova I."/>
            <person name="Sazanova A."/>
            <person name="Chirak E."/>
            <person name="Safronova V."/>
            <person name="Willems A."/>
        </authorList>
    </citation>
    <scope>NUCLEOTIDE SEQUENCE [LARGE SCALE GENOMIC DNA]</scope>
    <source>
        <strain evidence="2">STM 196</strain>
    </source>
</reference>
<gene>
    <name evidence="1" type="ORF">CU102_26520</name>
</gene>
<proteinExistence type="predicted"/>
<dbReference type="EMBL" id="PGGO01000034">
    <property type="protein sequence ID" value="PSH61736.1"/>
    <property type="molecule type" value="Genomic_DNA"/>
</dbReference>